<sequence length="135" mass="15510">MPDVLSPKRALTVPYSNQAKITLSSLFHLDVLVVVQLLLMALTLPLHVVASVQRCCSNRAGTSSLPDEIVELIVNRSSLFDVIKWQQISKSFQRAAQKRLDLYTMIDIKVYNDLRQFRHKAGIECMFFHLSYFIR</sequence>
<accession>A0A0R3S7C8</accession>
<evidence type="ECO:0000313" key="2">
    <source>
        <dbReference type="Proteomes" id="UP000050640"/>
    </source>
</evidence>
<keyword evidence="1" id="KW-1133">Transmembrane helix</keyword>
<dbReference type="Proteomes" id="UP000050640">
    <property type="component" value="Unplaced"/>
</dbReference>
<proteinExistence type="predicted"/>
<organism evidence="2 3">
    <name type="scientific">Elaeophora elaphi</name>
    <dbReference type="NCBI Taxonomy" id="1147741"/>
    <lineage>
        <taxon>Eukaryota</taxon>
        <taxon>Metazoa</taxon>
        <taxon>Ecdysozoa</taxon>
        <taxon>Nematoda</taxon>
        <taxon>Chromadorea</taxon>
        <taxon>Rhabditida</taxon>
        <taxon>Spirurina</taxon>
        <taxon>Spiruromorpha</taxon>
        <taxon>Filarioidea</taxon>
        <taxon>Onchocercidae</taxon>
        <taxon>Elaeophora</taxon>
    </lineage>
</organism>
<evidence type="ECO:0000313" key="3">
    <source>
        <dbReference type="WBParaSite" id="EEL_0001070001-mRNA-1"/>
    </source>
</evidence>
<keyword evidence="1" id="KW-0472">Membrane</keyword>
<feature type="transmembrane region" description="Helical" evidence="1">
    <location>
        <begin position="26"/>
        <end position="50"/>
    </location>
</feature>
<protein>
    <submittedName>
        <fullName evidence="3">F-box domain-containing protein</fullName>
    </submittedName>
</protein>
<dbReference type="WBParaSite" id="EEL_0001070001-mRNA-1">
    <property type="protein sequence ID" value="EEL_0001070001-mRNA-1"/>
    <property type="gene ID" value="EEL_0001070001"/>
</dbReference>
<keyword evidence="1" id="KW-0812">Transmembrane</keyword>
<name>A0A0R3S7C8_9BILA</name>
<dbReference type="AlphaFoldDB" id="A0A0R3S7C8"/>
<evidence type="ECO:0000256" key="1">
    <source>
        <dbReference type="SAM" id="Phobius"/>
    </source>
</evidence>
<reference evidence="3" key="1">
    <citation type="submission" date="2017-02" db="UniProtKB">
        <authorList>
            <consortium name="WormBaseParasite"/>
        </authorList>
    </citation>
    <scope>IDENTIFICATION</scope>
</reference>
<dbReference type="InterPro" id="IPR036047">
    <property type="entry name" value="F-box-like_dom_sf"/>
</dbReference>
<keyword evidence="2" id="KW-1185">Reference proteome</keyword>
<dbReference type="SUPFAM" id="SSF81383">
    <property type="entry name" value="F-box domain"/>
    <property type="match status" value="1"/>
</dbReference>